<evidence type="ECO:0000313" key="7">
    <source>
        <dbReference type="Proteomes" id="UP000278149"/>
    </source>
</evidence>
<keyword evidence="3 4" id="KW-0687">Ribonucleoprotein</keyword>
<reference evidence="6 7" key="1">
    <citation type="submission" date="2018-10" db="EMBL/GenBank/DDBJ databases">
        <title>Co-occurring genomic capacity for anaerobic methane metabolism and dissimilatory sulfite reduction discovered in the Korarchaeota.</title>
        <authorList>
            <person name="Mckay L.J."/>
            <person name="Dlakic M."/>
            <person name="Fields M.W."/>
            <person name="Delmont T.O."/>
            <person name="Eren A.M."/>
            <person name="Jay Z.J."/>
            <person name="Klingelsmith K.B."/>
            <person name="Rusch D.B."/>
            <person name="Inskeep W.P."/>
        </authorList>
    </citation>
    <scope>NUCLEOTIDE SEQUENCE [LARGE SCALE GENOMIC DNA]</scope>
    <source>
        <strain evidence="6 7">WS</strain>
    </source>
</reference>
<dbReference type="InterPro" id="IPR001892">
    <property type="entry name" value="Ribosomal_uS13"/>
</dbReference>
<protein>
    <recommendedName>
        <fullName evidence="4">Small ribosomal subunit protein uS13</fullName>
    </recommendedName>
</protein>
<dbReference type="PANTHER" id="PTHR10871:SF3">
    <property type="entry name" value="SMALL RIBOSOMAL SUBUNIT PROTEIN US13"/>
    <property type="match status" value="1"/>
</dbReference>
<dbReference type="NCBIfam" id="NF003140">
    <property type="entry name" value="PRK04053.1"/>
    <property type="match status" value="1"/>
</dbReference>
<dbReference type="GO" id="GO:0015935">
    <property type="term" value="C:small ribosomal subunit"/>
    <property type="evidence" value="ECO:0007669"/>
    <property type="project" value="TreeGrafter"/>
</dbReference>
<sequence>MSGVELKRIVRLLNTTLDGTKPVIVALTGVRGISHTLALTILRKAGIHPNRLLGELSDEEYAKIEDVVNNPHKYGIPWWLMNRQKDYRNNESRILIGDDVNWYMTQDINLMKKIGSWKGIRHELGLKVRGQRTKTTGRVGKTVGYQRKK</sequence>
<dbReference type="EMBL" id="RCOR01000022">
    <property type="protein sequence ID" value="RSN69114.1"/>
    <property type="molecule type" value="Genomic_DNA"/>
</dbReference>
<dbReference type="Proteomes" id="UP000278149">
    <property type="component" value="Unassembled WGS sequence"/>
</dbReference>
<evidence type="ECO:0000256" key="1">
    <source>
        <dbReference type="ARBA" id="ARBA00008080"/>
    </source>
</evidence>
<keyword evidence="4" id="KW-0699">rRNA-binding</keyword>
<dbReference type="FunFam" id="1.10.8.50:FF:000001">
    <property type="entry name" value="30S ribosomal protein S13"/>
    <property type="match status" value="1"/>
</dbReference>
<dbReference type="GO" id="GO:0005829">
    <property type="term" value="C:cytosol"/>
    <property type="evidence" value="ECO:0007669"/>
    <property type="project" value="TreeGrafter"/>
</dbReference>
<dbReference type="PROSITE" id="PS00646">
    <property type="entry name" value="RIBOSOMAL_S13_1"/>
    <property type="match status" value="1"/>
</dbReference>
<dbReference type="InterPro" id="IPR018269">
    <property type="entry name" value="Ribosomal_uS13_CS"/>
</dbReference>
<dbReference type="Gene3D" id="1.10.8.50">
    <property type="match status" value="1"/>
</dbReference>
<dbReference type="GO" id="GO:0019843">
    <property type="term" value="F:rRNA binding"/>
    <property type="evidence" value="ECO:0007669"/>
    <property type="project" value="UniProtKB-UniRule"/>
</dbReference>
<dbReference type="PANTHER" id="PTHR10871">
    <property type="entry name" value="30S RIBOSOMAL PROTEIN S13/40S RIBOSOMAL PROTEIN S18"/>
    <property type="match status" value="1"/>
</dbReference>
<comment type="subunit">
    <text evidence="4">Part of the 30S ribosomal subunit. Forms a loose heterodimer with protein S19. Forms two bridges to the 50S subunit in the 70S ribosome.</text>
</comment>
<accession>A0A3R9PR31</accession>
<dbReference type="PROSITE" id="PS50159">
    <property type="entry name" value="RIBOSOMAL_S13_2"/>
    <property type="match status" value="1"/>
</dbReference>
<keyword evidence="4" id="KW-0694">RNA-binding</keyword>
<proteinExistence type="inferred from homology"/>
<dbReference type="RefSeq" id="WP_125741683.1">
    <property type="nucleotide sequence ID" value="NZ_RCOR01000022.1"/>
</dbReference>
<dbReference type="PIRSF" id="PIRSF002134">
    <property type="entry name" value="Ribosomal_S13"/>
    <property type="match status" value="1"/>
</dbReference>
<dbReference type="InterPro" id="IPR010979">
    <property type="entry name" value="Ribosomal_uS13-like_H2TH"/>
</dbReference>
<dbReference type="AlphaFoldDB" id="A0A3R9PR31"/>
<dbReference type="GO" id="GO:0003735">
    <property type="term" value="F:structural constituent of ribosome"/>
    <property type="evidence" value="ECO:0007669"/>
    <property type="project" value="InterPro"/>
</dbReference>
<evidence type="ECO:0000256" key="3">
    <source>
        <dbReference type="ARBA" id="ARBA00023274"/>
    </source>
</evidence>
<name>A0A3R9PR31_9CREN</name>
<dbReference type="Gene3D" id="4.10.910.10">
    <property type="entry name" value="30s ribosomal protein s13, domain 2"/>
    <property type="match status" value="1"/>
</dbReference>
<evidence type="ECO:0000256" key="5">
    <source>
        <dbReference type="RuleBase" id="RU003830"/>
    </source>
</evidence>
<dbReference type="SUPFAM" id="SSF46946">
    <property type="entry name" value="S13-like H2TH domain"/>
    <property type="match status" value="1"/>
</dbReference>
<dbReference type="InterPro" id="IPR027437">
    <property type="entry name" value="Rbsml_uS13_C"/>
</dbReference>
<comment type="similarity">
    <text evidence="1 4 5">Belongs to the universal ribosomal protein uS13 family.</text>
</comment>
<dbReference type="Pfam" id="PF00416">
    <property type="entry name" value="Ribosomal_S13"/>
    <property type="match status" value="1"/>
</dbReference>
<organism evidence="6 7">
    <name type="scientific">Candidatus Korarchaeum cryptofilum</name>
    <dbReference type="NCBI Taxonomy" id="498846"/>
    <lineage>
        <taxon>Archaea</taxon>
        <taxon>Thermoproteota</taxon>
        <taxon>Candidatus Korarchaeia</taxon>
        <taxon>Candidatus Korarchaeales</taxon>
        <taxon>Candidatus Korarchaeaceae</taxon>
        <taxon>Candidatus Korarchaeum</taxon>
    </lineage>
</organism>
<comment type="caution">
    <text evidence="6">The sequence shown here is derived from an EMBL/GenBank/DDBJ whole genome shotgun (WGS) entry which is preliminary data.</text>
</comment>
<dbReference type="HAMAP" id="MF_01315">
    <property type="entry name" value="Ribosomal_uS13"/>
    <property type="match status" value="1"/>
</dbReference>
<evidence type="ECO:0000256" key="2">
    <source>
        <dbReference type="ARBA" id="ARBA00022980"/>
    </source>
</evidence>
<keyword evidence="2 4" id="KW-0689">Ribosomal protein</keyword>
<comment type="function">
    <text evidence="4">Located at the top of the head of the 30S subunit, it contacts several helices of the 16S rRNA. In the 70S ribosome it contacts the 23S rRNA (bridge B1a) and protein L5 of the 50S subunit (bridge B1b), connecting the 2 subunits; these bridges are implicated in subunit movement.</text>
</comment>
<gene>
    <name evidence="4" type="primary">rps13</name>
    <name evidence="6" type="ORF">D9Q81_04830</name>
</gene>
<evidence type="ECO:0000256" key="4">
    <source>
        <dbReference type="HAMAP-Rule" id="MF_01315"/>
    </source>
</evidence>
<evidence type="ECO:0000313" key="6">
    <source>
        <dbReference type="EMBL" id="RSN69114.1"/>
    </source>
</evidence>
<dbReference type="GO" id="GO:0006412">
    <property type="term" value="P:translation"/>
    <property type="evidence" value="ECO:0007669"/>
    <property type="project" value="UniProtKB-UniRule"/>
</dbReference>